<feature type="compositionally biased region" description="Polar residues" evidence="1">
    <location>
        <begin position="1"/>
        <end position="10"/>
    </location>
</feature>
<organism evidence="2 3">
    <name type="scientific">Macrosiphum euphorbiae</name>
    <name type="common">potato aphid</name>
    <dbReference type="NCBI Taxonomy" id="13131"/>
    <lineage>
        <taxon>Eukaryota</taxon>
        <taxon>Metazoa</taxon>
        <taxon>Ecdysozoa</taxon>
        <taxon>Arthropoda</taxon>
        <taxon>Hexapoda</taxon>
        <taxon>Insecta</taxon>
        <taxon>Pterygota</taxon>
        <taxon>Neoptera</taxon>
        <taxon>Paraneoptera</taxon>
        <taxon>Hemiptera</taxon>
        <taxon>Sternorrhyncha</taxon>
        <taxon>Aphidomorpha</taxon>
        <taxon>Aphidoidea</taxon>
        <taxon>Aphididae</taxon>
        <taxon>Macrosiphini</taxon>
        <taxon>Macrosiphum</taxon>
    </lineage>
</organism>
<sequence length="141" mass="15556">MSNTNNSVGMTTRARANEIKNDGEQNERNLNVMGIAQQNENAQSVVVLTEENSKHNVFANGKTLGEQNNSTKTSQNGSNVESVNAVDTNAMLNTLMVQNNMLMELLKLQQNKPLNDITIAPDLNKSIPANIFIYQSCKVFK</sequence>
<feature type="region of interest" description="Disordered" evidence="1">
    <location>
        <begin position="1"/>
        <end position="25"/>
    </location>
</feature>
<name>A0AAV0XBD7_9HEMI</name>
<dbReference type="EMBL" id="CARXXK010000004">
    <property type="protein sequence ID" value="CAI6365431.1"/>
    <property type="molecule type" value="Genomic_DNA"/>
</dbReference>
<dbReference type="AlphaFoldDB" id="A0AAV0XBD7"/>
<evidence type="ECO:0000313" key="3">
    <source>
        <dbReference type="Proteomes" id="UP001160148"/>
    </source>
</evidence>
<accession>A0AAV0XBD7</accession>
<evidence type="ECO:0000256" key="1">
    <source>
        <dbReference type="SAM" id="MobiDB-lite"/>
    </source>
</evidence>
<feature type="compositionally biased region" description="Basic and acidic residues" evidence="1">
    <location>
        <begin position="15"/>
        <end position="25"/>
    </location>
</feature>
<reference evidence="2 3" key="1">
    <citation type="submission" date="2023-01" db="EMBL/GenBank/DDBJ databases">
        <authorList>
            <person name="Whitehead M."/>
        </authorList>
    </citation>
    <scope>NUCLEOTIDE SEQUENCE [LARGE SCALE GENOMIC DNA]</scope>
</reference>
<proteinExistence type="predicted"/>
<gene>
    <name evidence="2" type="ORF">MEUPH1_LOCUS20147</name>
</gene>
<dbReference type="Proteomes" id="UP001160148">
    <property type="component" value="Unassembled WGS sequence"/>
</dbReference>
<evidence type="ECO:0000313" key="2">
    <source>
        <dbReference type="EMBL" id="CAI6365431.1"/>
    </source>
</evidence>
<protein>
    <submittedName>
        <fullName evidence="2">Uncharacterized protein</fullName>
    </submittedName>
</protein>
<keyword evidence="3" id="KW-1185">Reference proteome</keyword>
<comment type="caution">
    <text evidence="2">The sequence shown here is derived from an EMBL/GenBank/DDBJ whole genome shotgun (WGS) entry which is preliminary data.</text>
</comment>